<dbReference type="EMBL" id="OV725077">
    <property type="protein sequence ID" value="CAH1388906.1"/>
    <property type="molecule type" value="Genomic_DNA"/>
</dbReference>
<dbReference type="Gene3D" id="1.10.287.1490">
    <property type="match status" value="1"/>
</dbReference>
<dbReference type="OrthoDB" id="5583482at2759"/>
<feature type="coiled-coil region" evidence="1">
    <location>
        <begin position="393"/>
        <end position="553"/>
    </location>
</feature>
<evidence type="ECO:0000313" key="4">
    <source>
        <dbReference type="Proteomes" id="UP001152798"/>
    </source>
</evidence>
<proteinExistence type="predicted"/>
<feature type="compositionally biased region" description="Low complexity" evidence="2">
    <location>
        <begin position="343"/>
        <end position="353"/>
    </location>
</feature>
<sequence>MAFQVQETTSEEERIKIDWETTEKDILSQPSAVEIEVNENLNSNLNNSHKVVDYSKPIVDNISNHTERFFLVGEESTCVGKKGDENGVCNGVYFQNVNTNEVDDPGETNDCVQLNPMKDTFTNMKLPSVPVKENKDCTIDSDLNVDFQSIPNQTMDIQTLEVFQIGDVAQINHVHFNETNKTLDSTKSISLLINDNQDHSTIDSDLKIDSKIILTQPMDFQTLEPQKVGDQDDKNGSVQLNEIETISTNTDTTVTVKENKDYTAHSDLNMDSKIIVNRAIDTVSCVYPNIDYPDLHKSVDVNNGNLVNENGDKQSPSETIRNSIETLTSYINISEDLGDRDSNMSSENESQNSIDSDETTDTASISNNHNVEEEISEHNCLFHPAYVQTLTEINFKDEKISELEETVKRLREVLNEETSKSERISELEQLLSRHEKELSLIKREQEIDKQGFTLAKKEYENKCAILKKDIEMANRDKENMVMRYAVSEKELIDIKKEKETLLKKLKDTGKENESLLDRMKNLVSDKSKLSQLLDTKTTDLSTAHKEIDRLKEEINARDIKIKWTQNKLKTEIEAHKEYPSQIDRLMIRVRCLEEDLSNAKTESQNLKKQLEDSEQNKILESQLKEEQAKLIMQKYEHSEIETKYKALQTKYQSMIEENNSLSFQVQNLETERLELEKKLSSSREDTEKLSNTVSELQSNLVELDSLNSQLKQSEDKIDTLMSEIERVRHQNEELLQDMSACRARESEMLSFTQKLTTKNVQLQSEFSTLETKAATLEKKDEKSRIELKELREKLNEVQTELMKEKAKREEETHLLARQIAEKTRKSETFEVDLADTKANLTQSKVKHATVVKELQRELSLLRRKLDSLEASGHVSSANSVSESPYAQACDVSKEILVGRILKLQSESAKSAEKIEFLEDHASQLLTEVQKQSRLLQSYMLREEAGALAPSFLDNHKAEVSKHGGIMASLYSSTQQDEGMSLELSLEINRKLQAVLEDTLLKNIMLKENLDTLGDEIVRLKEKK</sequence>
<evidence type="ECO:0000256" key="1">
    <source>
        <dbReference type="SAM" id="Coils"/>
    </source>
</evidence>
<dbReference type="GO" id="GO:0005802">
    <property type="term" value="C:trans-Golgi network"/>
    <property type="evidence" value="ECO:0007669"/>
    <property type="project" value="TreeGrafter"/>
</dbReference>
<gene>
    <name evidence="3" type="ORF">NEZAVI_LOCUS415</name>
</gene>
<dbReference type="PANTHER" id="PTHR18911:SF5">
    <property type="entry name" value="COILED-COIL DOMAIN-CONTAINING PROTEIN 186"/>
    <property type="match status" value="1"/>
</dbReference>
<feature type="region of interest" description="Disordered" evidence="2">
    <location>
        <begin position="336"/>
        <end position="364"/>
    </location>
</feature>
<dbReference type="InterPro" id="IPR038830">
    <property type="entry name" value="CCDC186"/>
</dbReference>
<dbReference type="GO" id="GO:0031267">
    <property type="term" value="F:small GTPase binding"/>
    <property type="evidence" value="ECO:0007669"/>
    <property type="project" value="TreeGrafter"/>
</dbReference>
<evidence type="ECO:0000313" key="3">
    <source>
        <dbReference type="EMBL" id="CAH1388906.1"/>
    </source>
</evidence>
<organism evidence="3 4">
    <name type="scientific">Nezara viridula</name>
    <name type="common">Southern green stink bug</name>
    <name type="synonym">Cimex viridulus</name>
    <dbReference type="NCBI Taxonomy" id="85310"/>
    <lineage>
        <taxon>Eukaryota</taxon>
        <taxon>Metazoa</taxon>
        <taxon>Ecdysozoa</taxon>
        <taxon>Arthropoda</taxon>
        <taxon>Hexapoda</taxon>
        <taxon>Insecta</taxon>
        <taxon>Pterygota</taxon>
        <taxon>Neoptera</taxon>
        <taxon>Paraneoptera</taxon>
        <taxon>Hemiptera</taxon>
        <taxon>Heteroptera</taxon>
        <taxon>Panheteroptera</taxon>
        <taxon>Pentatomomorpha</taxon>
        <taxon>Pentatomoidea</taxon>
        <taxon>Pentatomidae</taxon>
        <taxon>Pentatominae</taxon>
        <taxon>Nezara</taxon>
    </lineage>
</organism>
<reference evidence="3" key="1">
    <citation type="submission" date="2022-01" db="EMBL/GenBank/DDBJ databases">
        <authorList>
            <person name="King R."/>
        </authorList>
    </citation>
    <scope>NUCLEOTIDE SEQUENCE</scope>
</reference>
<dbReference type="SUPFAM" id="SSF57997">
    <property type="entry name" value="Tropomyosin"/>
    <property type="match status" value="1"/>
</dbReference>
<name>A0A9P0GZ74_NEZVI</name>
<protein>
    <recommendedName>
        <fullName evidence="5">Coiled-coil domain-containing protein 186</fullName>
    </recommendedName>
</protein>
<dbReference type="AlphaFoldDB" id="A0A9P0GZ74"/>
<keyword evidence="1" id="KW-0175">Coiled coil</keyword>
<evidence type="ECO:0000256" key="2">
    <source>
        <dbReference type="SAM" id="MobiDB-lite"/>
    </source>
</evidence>
<dbReference type="Proteomes" id="UP001152798">
    <property type="component" value="Chromosome 1"/>
</dbReference>
<dbReference type="GO" id="GO:0099518">
    <property type="term" value="P:vesicle cytoskeletal trafficking"/>
    <property type="evidence" value="ECO:0007669"/>
    <property type="project" value="TreeGrafter"/>
</dbReference>
<evidence type="ECO:0008006" key="5">
    <source>
        <dbReference type="Google" id="ProtNLM"/>
    </source>
</evidence>
<accession>A0A9P0GZ74</accession>
<dbReference type="PANTHER" id="PTHR18911">
    <property type="entry name" value="CTCL TUMOR ANTIGEN HD-CL-01"/>
    <property type="match status" value="1"/>
</dbReference>
<keyword evidence="4" id="KW-1185">Reference proteome</keyword>
<feature type="coiled-coil region" evidence="1">
    <location>
        <begin position="582"/>
        <end position="814"/>
    </location>
</feature>